<dbReference type="EMBL" id="AMZH03001243">
    <property type="protein sequence ID" value="RRT80058.1"/>
    <property type="molecule type" value="Genomic_DNA"/>
</dbReference>
<proteinExistence type="predicted"/>
<organism evidence="1 2">
    <name type="scientific">Ensete ventricosum</name>
    <name type="common">Abyssinian banana</name>
    <name type="synonym">Musa ensete</name>
    <dbReference type="NCBI Taxonomy" id="4639"/>
    <lineage>
        <taxon>Eukaryota</taxon>
        <taxon>Viridiplantae</taxon>
        <taxon>Streptophyta</taxon>
        <taxon>Embryophyta</taxon>
        <taxon>Tracheophyta</taxon>
        <taxon>Spermatophyta</taxon>
        <taxon>Magnoliopsida</taxon>
        <taxon>Liliopsida</taxon>
        <taxon>Zingiberales</taxon>
        <taxon>Musaceae</taxon>
        <taxon>Ensete</taxon>
    </lineage>
</organism>
<dbReference type="AlphaFoldDB" id="A0A427AUY8"/>
<evidence type="ECO:0000313" key="1">
    <source>
        <dbReference type="EMBL" id="RRT80058.1"/>
    </source>
</evidence>
<reference evidence="1 2" key="1">
    <citation type="journal article" date="2014" name="Agronomy (Basel)">
        <title>A Draft Genome Sequence for Ensete ventricosum, the Drought-Tolerant Tree Against Hunger.</title>
        <authorList>
            <person name="Harrison J."/>
            <person name="Moore K.A."/>
            <person name="Paszkiewicz K."/>
            <person name="Jones T."/>
            <person name="Grant M."/>
            <person name="Ambacheew D."/>
            <person name="Muzemil S."/>
            <person name="Studholme D.J."/>
        </authorList>
    </citation>
    <scope>NUCLEOTIDE SEQUENCE [LARGE SCALE GENOMIC DNA]</scope>
</reference>
<accession>A0A427AUY8</accession>
<protein>
    <submittedName>
        <fullName evidence="1">Uncharacterized protein</fullName>
    </submittedName>
</protein>
<evidence type="ECO:0000313" key="2">
    <source>
        <dbReference type="Proteomes" id="UP000287651"/>
    </source>
</evidence>
<dbReference type="Proteomes" id="UP000287651">
    <property type="component" value="Unassembled WGS sequence"/>
</dbReference>
<comment type="caution">
    <text evidence="1">The sequence shown here is derived from an EMBL/GenBank/DDBJ whole genome shotgun (WGS) entry which is preliminary data.</text>
</comment>
<name>A0A427AUY8_ENSVE</name>
<gene>
    <name evidence="1" type="ORF">B296_00012426</name>
</gene>
<sequence>MHRDSLYAGHLIAVVLTHPNRLMSGVLQVARPVAFALPRCRSPTVKGVAGWSAYRVGSTMLSVACWSARCVYSTMPSDTYRQGRCHAVGRPLSGALRIDRD</sequence>